<name>A3ZZ68_9BACT</name>
<reference evidence="1 2" key="1">
    <citation type="submission" date="2006-02" db="EMBL/GenBank/DDBJ databases">
        <authorList>
            <person name="Amann R."/>
            <person name="Ferriera S."/>
            <person name="Johnson J."/>
            <person name="Kravitz S."/>
            <person name="Halpern A."/>
            <person name="Remington K."/>
            <person name="Beeson K."/>
            <person name="Tran B."/>
            <person name="Rogers Y.-H."/>
            <person name="Friedman R."/>
            <person name="Venter J.C."/>
        </authorList>
    </citation>
    <scope>NUCLEOTIDE SEQUENCE [LARGE SCALE GENOMIC DNA]</scope>
    <source>
        <strain evidence="1 2">DSM 3645</strain>
    </source>
</reference>
<dbReference type="HOGENOM" id="CLU_281150_0_0_0"/>
<dbReference type="AlphaFoldDB" id="A3ZZ68"/>
<gene>
    <name evidence="1" type="ORF">DSM3645_15515</name>
</gene>
<evidence type="ECO:0000313" key="1">
    <source>
        <dbReference type="EMBL" id="EAQ78198.1"/>
    </source>
</evidence>
<dbReference type="Proteomes" id="UP000004358">
    <property type="component" value="Unassembled WGS sequence"/>
</dbReference>
<evidence type="ECO:0000313" key="2">
    <source>
        <dbReference type="Proteomes" id="UP000004358"/>
    </source>
</evidence>
<accession>A3ZZ68</accession>
<organism evidence="1 2">
    <name type="scientific">Blastopirellula marina DSM 3645</name>
    <dbReference type="NCBI Taxonomy" id="314230"/>
    <lineage>
        <taxon>Bacteria</taxon>
        <taxon>Pseudomonadati</taxon>
        <taxon>Planctomycetota</taxon>
        <taxon>Planctomycetia</taxon>
        <taxon>Pirellulales</taxon>
        <taxon>Pirellulaceae</taxon>
        <taxon>Blastopirellula</taxon>
    </lineage>
</organism>
<sequence length="1115" mass="121943">MSVSTIDDGVVDEEDFDGEWFRISRSDSSGWYAQVVVAFSGDALGDLHSIYKITASDAQPISLGSTPNADGEYVTYISWDYEASDIDLLVRANNDIDPEAAKQLNIRLVSSFSVPVSGISESYEGAGATATITINESDNWEVNVTPQESVASEYGAGEPNRDAVIRFTRSGETDLTHSLAVKVEIEPDEQGNPYSFVGVDGASSSLTWDAKDKLYRGVIYIRSGSTFGDFRIIPTNDPHHKLDSELRITILASDTSTRSGLPYYTIGAGATADVTIEDNDDWTVDIAAIDAIAAEFGTSETPLNNGLLRITRSNETDLTHSLSVAFKIDESTQASLSDYHLVSRYKIPAYLDVEEQWYEFNIPIYYDNEGKFNYATATIPGQESYVDIFVRPRNDSEHEDPEEVVLKLLPSEGNSQYGYLPYYAIGADTATVSIHDLGGDLDLQIGETSEDLLSDIEENAKGGRISVSGMGDRRQISKLVLRGNQSESAPVGNFTLSFSNQNIAIWLDELGTQEVKTGVTQFADDSEITIYVEGLIASADNQIALVWNEEGYSAVVDTLLVDAYPDVTISQPESIVPSEIPDGFVVEGDVARFYLEIEYPLAHNVTFWVSTGDAGNAQVDEDYVQFEQYVTIVAGQTRAEVFVRTLADVDPTSQDLIDIDESTEYFAVEASFDDTVIAIQNATIDDDYTVVPYQYAPGEFYLLMRSGSGSSSFFTMALFGDGGDAIHSEKFKDAENLPDNGSIVYFDDWTPGISFFYAGGGIFYNPTYDAGDRYGEIVIHNGGEYYFSDLAALATVNEINSKGDFDDYMVKLKTRYTVDQTMRDFRTALLTKNTPEHRELFRLLDEYYFKEGFQDVVSAENNPPQAWESLTYANDTIGYANGLIARAFEQLPQGTLDELSFTLQSVELVDGSELLGQIVTVSIESEHLIIYRPRPGGGFDAAVFASGAATIDIKDVEWKHSDLVEITNLDINIPTLVESLSNVSSALDAINGSRQLWNGFASSNPVDGLEAIEGALQIGGIFTEIGVGEMFSVYQAGLEASREKLSEIQDALVVSNVEKLIAYAAGANDSPPAGINIGDISLWANLGGSSAVPFSTAWIMANSDYFNEELDVSNP</sequence>
<comment type="caution">
    <text evidence="1">The sequence shown here is derived from an EMBL/GenBank/DDBJ whole genome shotgun (WGS) entry which is preliminary data.</text>
</comment>
<proteinExistence type="predicted"/>
<protein>
    <submittedName>
        <fullName evidence="1">Uncharacterized protein</fullName>
    </submittedName>
</protein>
<dbReference type="SUPFAM" id="SSF141072">
    <property type="entry name" value="CalX-like"/>
    <property type="match status" value="1"/>
</dbReference>
<dbReference type="InterPro" id="IPR038081">
    <property type="entry name" value="CalX-like_sf"/>
</dbReference>
<dbReference type="EMBL" id="AANZ01000023">
    <property type="protein sequence ID" value="EAQ78198.1"/>
    <property type="molecule type" value="Genomic_DNA"/>
</dbReference>